<organism evidence="1">
    <name type="scientific">Anguilla anguilla</name>
    <name type="common">European freshwater eel</name>
    <name type="synonym">Muraena anguilla</name>
    <dbReference type="NCBI Taxonomy" id="7936"/>
    <lineage>
        <taxon>Eukaryota</taxon>
        <taxon>Metazoa</taxon>
        <taxon>Chordata</taxon>
        <taxon>Craniata</taxon>
        <taxon>Vertebrata</taxon>
        <taxon>Euteleostomi</taxon>
        <taxon>Actinopterygii</taxon>
        <taxon>Neopterygii</taxon>
        <taxon>Teleostei</taxon>
        <taxon>Anguilliformes</taxon>
        <taxon>Anguillidae</taxon>
        <taxon>Anguilla</taxon>
    </lineage>
</organism>
<protein>
    <submittedName>
        <fullName evidence="1">Uncharacterized protein</fullName>
    </submittedName>
</protein>
<reference evidence="1" key="2">
    <citation type="journal article" date="2015" name="Fish Shellfish Immunol.">
        <title>Early steps in the European eel (Anguilla anguilla)-Vibrio vulnificus interaction in the gills: Role of the RtxA13 toxin.</title>
        <authorList>
            <person name="Callol A."/>
            <person name="Pajuelo D."/>
            <person name="Ebbesson L."/>
            <person name="Teles M."/>
            <person name="MacKenzie S."/>
            <person name="Amaro C."/>
        </authorList>
    </citation>
    <scope>NUCLEOTIDE SEQUENCE</scope>
</reference>
<reference evidence="1" key="1">
    <citation type="submission" date="2014-11" db="EMBL/GenBank/DDBJ databases">
        <authorList>
            <person name="Amaro Gonzalez C."/>
        </authorList>
    </citation>
    <scope>NUCLEOTIDE SEQUENCE</scope>
</reference>
<dbReference type="EMBL" id="GBXM01013983">
    <property type="protein sequence ID" value="JAH94594.1"/>
    <property type="molecule type" value="Transcribed_RNA"/>
</dbReference>
<accession>A0A0E9WW43</accession>
<name>A0A0E9WW43_ANGAN</name>
<dbReference type="AlphaFoldDB" id="A0A0E9WW43"/>
<sequence length="60" mass="7034">MAINITAEELQNLRNKTEAFFYYDCPMVFYKGGCHCMINKKIKIKPVHTMHNYITQSSAF</sequence>
<proteinExistence type="predicted"/>
<evidence type="ECO:0000313" key="1">
    <source>
        <dbReference type="EMBL" id="JAH94594.1"/>
    </source>
</evidence>